<dbReference type="FunFam" id="2.40.50.140:FF:000062">
    <property type="entry name" value="DNA ligase"/>
    <property type="match status" value="1"/>
</dbReference>
<sequence length="633" mass="70498">MTFSAAKSADRVRSDIGEATWKKGEELIILDYLTSFLRNVIDTTPENLLEVVYLCINRLCPQYDGLELGIGETILMKAVASATGRALSKVKADVEQHGDLGLVAQASRSNQPTMFAPKPLTVTKVFKTLKEIASTTGGSSMQRKIDKISFLLVSCKGSEAKYLTRSLEGKLRIGLAEQTVLVALAHSIVLSKEGPSLSKEQLETKLTEATGIIKSVYSELPSYDLIIPKLLEHGVEQLHEHCKLTAGIPVKPMLAHPTKSLTEVLNRFEGHVFTCEFKYDGERAQIHQMGDGEIMVFSRNSENMSAKYPDILDKLSKAAKPDTKSFILDCEAVAWDREKKTILPFQVLSTRKRKDVKEEDIKVQVCVFAFDLLFLNGRSLLQEPLVERRKLLHDSFTIVEGDFTFAKAMTTNSVEEIQTFLDESVAGFCEGLMVKTLEGTEASYEPSKRSRNWLKVKKDYISGIGDSLDLVVIGAYQGRGKRTGVYGGYLLACYDPDREEYQSICKIGTGFSEANLETHHKFLQEHIIPGPKKYYSYGEGTKPDVWFAPVQFILSPRKVWEVKAADLSVSPVYKAAVGIVDNSKGISLRFPRFIRVREDKSPEEATASDQVAEMYNSQKINAGEAGNGDDFEY</sequence>
<dbReference type="STRING" id="1314790.A0A1Y1XVR4"/>
<dbReference type="Pfam" id="PF04679">
    <property type="entry name" value="DNA_ligase_A_C"/>
    <property type="match status" value="1"/>
</dbReference>
<dbReference type="GO" id="GO:1903461">
    <property type="term" value="P:Okazaki fragment processing involved in mitotic DNA replication"/>
    <property type="evidence" value="ECO:0007669"/>
    <property type="project" value="TreeGrafter"/>
</dbReference>
<dbReference type="FunFam" id="1.10.3260.10:FF:000001">
    <property type="entry name" value="DNA ligase"/>
    <property type="match status" value="1"/>
</dbReference>
<evidence type="ECO:0000256" key="10">
    <source>
        <dbReference type="ARBA" id="ARBA00023204"/>
    </source>
</evidence>
<dbReference type="InterPro" id="IPR036599">
    <property type="entry name" value="DNA_ligase_N_sf"/>
</dbReference>
<comment type="subcellular location">
    <subcellularLocation>
        <location evidence="1">Nucleus</location>
    </subcellularLocation>
</comment>
<dbReference type="Gene3D" id="2.40.50.140">
    <property type="entry name" value="Nucleic acid-binding proteins"/>
    <property type="match status" value="1"/>
</dbReference>
<evidence type="ECO:0000256" key="14">
    <source>
        <dbReference type="RuleBase" id="RU000617"/>
    </source>
</evidence>
<dbReference type="GO" id="GO:0005634">
    <property type="term" value="C:nucleus"/>
    <property type="evidence" value="ECO:0007669"/>
    <property type="project" value="UniProtKB-SubCell"/>
</dbReference>
<comment type="caution">
    <text evidence="17">The sequence shown here is derived from an EMBL/GenBank/DDBJ whole genome shotgun (WGS) entry which is preliminary data.</text>
</comment>
<dbReference type="GO" id="GO:0071897">
    <property type="term" value="P:DNA biosynthetic process"/>
    <property type="evidence" value="ECO:0007669"/>
    <property type="project" value="InterPro"/>
</dbReference>
<dbReference type="InParanoid" id="A0A1Y1XVR4"/>
<comment type="catalytic activity">
    <reaction evidence="13 14">
        <text>ATP + (deoxyribonucleotide)n-3'-hydroxyl + 5'-phospho-(deoxyribonucleotide)m = (deoxyribonucleotide)n+m + AMP + diphosphate.</text>
        <dbReference type="EC" id="6.5.1.1"/>
    </reaction>
</comment>
<dbReference type="NCBIfam" id="TIGR00574">
    <property type="entry name" value="dnl1"/>
    <property type="match status" value="1"/>
</dbReference>
<evidence type="ECO:0000256" key="1">
    <source>
        <dbReference type="ARBA" id="ARBA00004123"/>
    </source>
</evidence>
<evidence type="ECO:0000256" key="9">
    <source>
        <dbReference type="ARBA" id="ARBA00023172"/>
    </source>
</evidence>
<dbReference type="PROSITE" id="PS00697">
    <property type="entry name" value="DNA_LIGASE_A1"/>
    <property type="match status" value="1"/>
</dbReference>
<dbReference type="Pfam" id="PF01068">
    <property type="entry name" value="DNA_ligase_A_M"/>
    <property type="match status" value="1"/>
</dbReference>
<dbReference type="Proteomes" id="UP000193498">
    <property type="component" value="Unassembled WGS sequence"/>
</dbReference>
<dbReference type="PROSITE" id="PS50160">
    <property type="entry name" value="DNA_LIGASE_A3"/>
    <property type="match status" value="1"/>
</dbReference>
<keyword evidence="18" id="KW-1185">Reference proteome</keyword>
<feature type="domain" description="ATP-dependent DNA ligase family profile" evidence="16">
    <location>
        <begin position="358"/>
        <end position="495"/>
    </location>
</feature>
<evidence type="ECO:0000256" key="3">
    <source>
        <dbReference type="ARBA" id="ARBA00022598"/>
    </source>
</evidence>
<dbReference type="Gene3D" id="3.30.470.30">
    <property type="entry name" value="DNA ligase/mRNA capping enzyme"/>
    <property type="match status" value="1"/>
</dbReference>
<organism evidence="17 18">
    <name type="scientific">Basidiobolus meristosporus CBS 931.73</name>
    <dbReference type="NCBI Taxonomy" id="1314790"/>
    <lineage>
        <taxon>Eukaryota</taxon>
        <taxon>Fungi</taxon>
        <taxon>Fungi incertae sedis</taxon>
        <taxon>Zoopagomycota</taxon>
        <taxon>Entomophthoromycotina</taxon>
        <taxon>Basidiobolomycetes</taxon>
        <taxon>Basidiobolales</taxon>
        <taxon>Basidiobolaceae</taxon>
        <taxon>Basidiobolus</taxon>
    </lineage>
</organism>
<dbReference type="EMBL" id="MCFE01000417">
    <property type="protein sequence ID" value="ORX89847.1"/>
    <property type="molecule type" value="Genomic_DNA"/>
</dbReference>
<keyword evidence="3 14" id="KW-0436">Ligase</keyword>
<dbReference type="FunFam" id="3.30.470.30:FF:000016">
    <property type="entry name" value="DNA ligase"/>
    <property type="match status" value="1"/>
</dbReference>
<dbReference type="InterPro" id="IPR000977">
    <property type="entry name" value="DNA_ligase_ATP-dep"/>
</dbReference>
<dbReference type="SUPFAM" id="SSF50249">
    <property type="entry name" value="Nucleic acid-binding proteins"/>
    <property type="match status" value="1"/>
</dbReference>
<keyword evidence="11" id="KW-0539">Nucleus</keyword>
<dbReference type="GO" id="GO:0005739">
    <property type="term" value="C:mitochondrion"/>
    <property type="evidence" value="ECO:0007669"/>
    <property type="project" value="TreeGrafter"/>
</dbReference>
<dbReference type="GO" id="GO:0006310">
    <property type="term" value="P:DNA recombination"/>
    <property type="evidence" value="ECO:0007669"/>
    <property type="project" value="UniProtKB-KW"/>
</dbReference>
<evidence type="ECO:0000256" key="8">
    <source>
        <dbReference type="ARBA" id="ARBA00022840"/>
    </source>
</evidence>
<dbReference type="SUPFAM" id="SSF56091">
    <property type="entry name" value="DNA ligase/mRNA capping enzyme, catalytic domain"/>
    <property type="match status" value="1"/>
</dbReference>
<gene>
    <name evidence="17" type="ORF">K493DRAFT_326063</name>
</gene>
<evidence type="ECO:0000256" key="7">
    <source>
        <dbReference type="ARBA" id="ARBA00022763"/>
    </source>
</evidence>
<reference evidence="17 18" key="1">
    <citation type="submission" date="2016-07" db="EMBL/GenBank/DDBJ databases">
        <title>Pervasive Adenine N6-methylation of Active Genes in Fungi.</title>
        <authorList>
            <consortium name="DOE Joint Genome Institute"/>
            <person name="Mondo S.J."/>
            <person name="Dannebaum R.O."/>
            <person name="Kuo R.C."/>
            <person name="Labutti K."/>
            <person name="Haridas S."/>
            <person name="Kuo A."/>
            <person name="Salamov A."/>
            <person name="Ahrendt S.R."/>
            <person name="Lipzen A."/>
            <person name="Sullivan W."/>
            <person name="Andreopoulos W.B."/>
            <person name="Clum A."/>
            <person name="Lindquist E."/>
            <person name="Daum C."/>
            <person name="Ramamoorthy G.K."/>
            <person name="Gryganskyi A."/>
            <person name="Culley D."/>
            <person name="Magnuson J.K."/>
            <person name="James T.Y."/>
            <person name="O'Malley M.A."/>
            <person name="Stajich J.E."/>
            <person name="Spatafora J.W."/>
            <person name="Visel A."/>
            <person name="Grigoriev I.V."/>
        </authorList>
    </citation>
    <scope>NUCLEOTIDE SEQUENCE [LARGE SCALE GENOMIC DNA]</scope>
    <source>
        <strain evidence="17 18">CBS 931.73</strain>
    </source>
</reference>
<dbReference type="PANTHER" id="PTHR45674">
    <property type="entry name" value="DNA LIGASE 1/3 FAMILY MEMBER"/>
    <property type="match status" value="1"/>
</dbReference>
<dbReference type="CDD" id="cd07969">
    <property type="entry name" value="OBF_DNA_ligase_I"/>
    <property type="match status" value="1"/>
</dbReference>
<evidence type="ECO:0000313" key="18">
    <source>
        <dbReference type="Proteomes" id="UP000193498"/>
    </source>
</evidence>
<evidence type="ECO:0000256" key="6">
    <source>
        <dbReference type="ARBA" id="ARBA00022741"/>
    </source>
</evidence>
<keyword evidence="6 14" id="KW-0547">Nucleotide-binding</keyword>
<dbReference type="GO" id="GO:0003677">
    <property type="term" value="F:DNA binding"/>
    <property type="evidence" value="ECO:0007669"/>
    <property type="project" value="InterPro"/>
</dbReference>
<dbReference type="Gene3D" id="1.10.3260.10">
    <property type="entry name" value="DNA ligase, ATP-dependent, N-terminal domain"/>
    <property type="match status" value="1"/>
</dbReference>
<dbReference type="AlphaFoldDB" id="A0A1Y1XVR4"/>
<evidence type="ECO:0000256" key="4">
    <source>
        <dbReference type="ARBA" id="ARBA00022618"/>
    </source>
</evidence>
<evidence type="ECO:0000313" key="17">
    <source>
        <dbReference type="EMBL" id="ORX89847.1"/>
    </source>
</evidence>
<keyword evidence="5" id="KW-0235">DNA replication</keyword>
<proteinExistence type="inferred from homology"/>
<evidence type="ECO:0000256" key="11">
    <source>
        <dbReference type="ARBA" id="ARBA00023242"/>
    </source>
</evidence>
<dbReference type="GO" id="GO:0006281">
    <property type="term" value="P:DNA repair"/>
    <property type="evidence" value="ECO:0007669"/>
    <property type="project" value="UniProtKB-KW"/>
</dbReference>
<dbReference type="FunCoup" id="A0A1Y1XVR4">
    <property type="interactions" value="879"/>
</dbReference>
<dbReference type="PROSITE" id="PS00333">
    <property type="entry name" value="DNA_LIGASE_A2"/>
    <property type="match status" value="1"/>
</dbReference>
<dbReference type="GO" id="GO:0051301">
    <property type="term" value="P:cell division"/>
    <property type="evidence" value="ECO:0007669"/>
    <property type="project" value="UniProtKB-KW"/>
</dbReference>
<dbReference type="PANTHER" id="PTHR45674:SF4">
    <property type="entry name" value="DNA LIGASE 1"/>
    <property type="match status" value="1"/>
</dbReference>
<evidence type="ECO:0000256" key="12">
    <source>
        <dbReference type="ARBA" id="ARBA00023306"/>
    </source>
</evidence>
<comment type="similarity">
    <text evidence="2 15">Belongs to the ATP-dependent DNA ligase family.</text>
</comment>
<evidence type="ECO:0000256" key="2">
    <source>
        <dbReference type="ARBA" id="ARBA00007572"/>
    </source>
</evidence>
<dbReference type="Pfam" id="PF04675">
    <property type="entry name" value="DNA_ligase_A_N"/>
    <property type="match status" value="1"/>
</dbReference>
<keyword evidence="12" id="KW-0131">Cell cycle</keyword>
<dbReference type="GO" id="GO:0003910">
    <property type="term" value="F:DNA ligase (ATP) activity"/>
    <property type="evidence" value="ECO:0007669"/>
    <property type="project" value="UniProtKB-EC"/>
</dbReference>
<dbReference type="InterPro" id="IPR012310">
    <property type="entry name" value="DNA_ligase_ATP-dep_cent"/>
</dbReference>
<dbReference type="GO" id="GO:0005524">
    <property type="term" value="F:ATP binding"/>
    <property type="evidence" value="ECO:0007669"/>
    <property type="project" value="UniProtKB-KW"/>
</dbReference>
<dbReference type="InterPro" id="IPR050191">
    <property type="entry name" value="ATP-dep_DNA_ligase"/>
</dbReference>
<dbReference type="InterPro" id="IPR012340">
    <property type="entry name" value="NA-bd_OB-fold"/>
</dbReference>
<dbReference type="Gene3D" id="3.30.1490.70">
    <property type="match status" value="1"/>
</dbReference>
<evidence type="ECO:0000256" key="15">
    <source>
        <dbReference type="RuleBase" id="RU004196"/>
    </source>
</evidence>
<dbReference type="InterPro" id="IPR012309">
    <property type="entry name" value="DNA_ligase_ATP-dep_C"/>
</dbReference>
<evidence type="ECO:0000259" key="16">
    <source>
        <dbReference type="PROSITE" id="PS50160"/>
    </source>
</evidence>
<dbReference type="EC" id="6.5.1.1" evidence="14"/>
<keyword evidence="7 14" id="KW-0227">DNA damage</keyword>
<dbReference type="OrthoDB" id="206088at2759"/>
<dbReference type="SUPFAM" id="SSF117018">
    <property type="entry name" value="ATP-dependent DNA ligase DNA-binding domain"/>
    <property type="match status" value="1"/>
</dbReference>
<evidence type="ECO:0000256" key="5">
    <source>
        <dbReference type="ARBA" id="ARBA00022705"/>
    </source>
</evidence>
<dbReference type="CDD" id="cd07900">
    <property type="entry name" value="Adenylation_DNA_ligase_I_Euk"/>
    <property type="match status" value="1"/>
</dbReference>
<protein>
    <recommendedName>
        <fullName evidence="14">DNA ligase</fullName>
        <ecNumber evidence="14">6.5.1.1</ecNumber>
    </recommendedName>
</protein>
<dbReference type="InterPro" id="IPR016059">
    <property type="entry name" value="DNA_ligase_ATP-dep_CS"/>
</dbReference>
<evidence type="ECO:0000256" key="13">
    <source>
        <dbReference type="ARBA" id="ARBA00034003"/>
    </source>
</evidence>
<keyword evidence="9 14" id="KW-0233">DNA recombination</keyword>
<keyword evidence="4" id="KW-0132">Cell division</keyword>
<name>A0A1Y1XVR4_9FUNG</name>
<keyword evidence="10 14" id="KW-0234">DNA repair</keyword>
<accession>A0A1Y1XVR4</accession>
<keyword evidence="8 14" id="KW-0067">ATP-binding</keyword>
<dbReference type="InterPro" id="IPR012308">
    <property type="entry name" value="DNA_ligase_ATP-dep_N"/>
</dbReference>